<comment type="caution">
    <text evidence="1">The sequence shown here is derived from an EMBL/GenBank/DDBJ whole genome shotgun (WGS) entry which is preliminary data.</text>
</comment>
<dbReference type="Gene3D" id="1.20.1440.100">
    <property type="entry name" value="SG protein - dephosphorylation function"/>
    <property type="match status" value="1"/>
</dbReference>
<proteinExistence type="predicted"/>
<dbReference type="EMBL" id="JALNMH010000010">
    <property type="protein sequence ID" value="MCK7594524.1"/>
    <property type="molecule type" value="Genomic_DNA"/>
</dbReference>
<dbReference type="Pfam" id="PF12710">
    <property type="entry name" value="HAD"/>
    <property type="match status" value="1"/>
</dbReference>
<dbReference type="Proteomes" id="UP001431449">
    <property type="component" value="Unassembled WGS sequence"/>
</dbReference>
<gene>
    <name evidence="1" type="ORF">M0G41_12685</name>
</gene>
<dbReference type="SUPFAM" id="SSF56784">
    <property type="entry name" value="HAD-like"/>
    <property type="match status" value="1"/>
</dbReference>
<dbReference type="InterPro" id="IPR036412">
    <property type="entry name" value="HAD-like_sf"/>
</dbReference>
<dbReference type="Gene3D" id="3.40.50.1000">
    <property type="entry name" value="HAD superfamily/HAD-like"/>
    <property type="match status" value="1"/>
</dbReference>
<protein>
    <submittedName>
        <fullName evidence="1">Haloacid dehalogenase-like hydrolase</fullName>
    </submittedName>
</protein>
<name>A0ABT0GJY5_9GAMM</name>
<organism evidence="1 2">
    <name type="scientific">Pseudomarimonas salicorniae</name>
    <dbReference type="NCBI Taxonomy" id="2933270"/>
    <lineage>
        <taxon>Bacteria</taxon>
        <taxon>Pseudomonadati</taxon>
        <taxon>Pseudomonadota</taxon>
        <taxon>Gammaproteobacteria</taxon>
        <taxon>Lysobacterales</taxon>
        <taxon>Lysobacteraceae</taxon>
        <taxon>Pseudomarimonas</taxon>
    </lineage>
</organism>
<reference evidence="1" key="1">
    <citation type="submission" date="2022-04" db="EMBL/GenBank/DDBJ databases">
        <title>Lysobacter sp. CAU 1642 isolated from sea sand.</title>
        <authorList>
            <person name="Kim W."/>
        </authorList>
    </citation>
    <scope>NUCLEOTIDE SEQUENCE</scope>
    <source>
        <strain evidence="1">CAU 1642</strain>
    </source>
</reference>
<keyword evidence="2" id="KW-1185">Reference proteome</keyword>
<evidence type="ECO:0000313" key="2">
    <source>
        <dbReference type="Proteomes" id="UP001431449"/>
    </source>
</evidence>
<sequence length="217" mass="23820">MLFDFDGTLVRGDCVAGFLHAQFARHPWRRLAACLLLPLLPLLGHWRSAWIPASAFSWLLTIGRDDASLTAERAAYVARLGAEPGRWLIAPAVQRLREHIACGDRVVIVTGAEQGMAELLWTALVPDLARLPIVGSAMHRRLGGYVGRWHNVGRRKLASLAKAGLHPPFAAAYSDSSSDLAMLASARRVVLVAPDATQQRKIQRALRVDEILAPRED</sequence>
<dbReference type="RefSeq" id="WP_248209956.1">
    <property type="nucleotide sequence ID" value="NZ_JALNMH010000010.1"/>
</dbReference>
<evidence type="ECO:0000313" key="1">
    <source>
        <dbReference type="EMBL" id="MCK7594524.1"/>
    </source>
</evidence>
<accession>A0ABT0GJY5</accession>
<dbReference type="InterPro" id="IPR023214">
    <property type="entry name" value="HAD_sf"/>
</dbReference>